<gene>
    <name evidence="2" type="ORF">QBC35DRAFT_379879</name>
</gene>
<dbReference type="Proteomes" id="UP001302126">
    <property type="component" value="Unassembled WGS sequence"/>
</dbReference>
<proteinExistence type="predicted"/>
<evidence type="ECO:0000313" key="2">
    <source>
        <dbReference type="EMBL" id="KAK4189661.1"/>
    </source>
</evidence>
<feature type="region of interest" description="Disordered" evidence="1">
    <location>
        <begin position="1"/>
        <end position="20"/>
    </location>
</feature>
<reference evidence="2" key="2">
    <citation type="submission" date="2023-05" db="EMBL/GenBank/DDBJ databases">
        <authorList>
            <consortium name="Lawrence Berkeley National Laboratory"/>
            <person name="Steindorff A."/>
            <person name="Hensen N."/>
            <person name="Bonometti L."/>
            <person name="Westerberg I."/>
            <person name="Brannstrom I.O."/>
            <person name="Guillou S."/>
            <person name="Cros-Aarteil S."/>
            <person name="Calhoun S."/>
            <person name="Haridas S."/>
            <person name="Kuo A."/>
            <person name="Mondo S."/>
            <person name="Pangilinan J."/>
            <person name="Riley R."/>
            <person name="Labutti K."/>
            <person name="Andreopoulos B."/>
            <person name="Lipzen A."/>
            <person name="Chen C."/>
            <person name="Yanf M."/>
            <person name="Daum C."/>
            <person name="Ng V."/>
            <person name="Clum A."/>
            <person name="Ohm R."/>
            <person name="Martin F."/>
            <person name="Silar P."/>
            <person name="Natvig D."/>
            <person name="Lalanne C."/>
            <person name="Gautier V."/>
            <person name="Ament-Velasquez S.L."/>
            <person name="Kruys A."/>
            <person name="Hutchinson M.I."/>
            <person name="Powell A.J."/>
            <person name="Barry K."/>
            <person name="Miller A.N."/>
            <person name="Grigoriev I.V."/>
            <person name="Debuchy R."/>
            <person name="Gladieux P."/>
            <person name="Thoren M.H."/>
            <person name="Johannesson H."/>
        </authorList>
    </citation>
    <scope>NUCLEOTIDE SEQUENCE</scope>
    <source>
        <strain evidence="2">PSN309</strain>
    </source>
</reference>
<protein>
    <recommendedName>
        <fullName evidence="4">F-box domain-containing protein</fullName>
    </recommendedName>
</protein>
<dbReference type="AlphaFoldDB" id="A0AAN6WY15"/>
<keyword evidence="3" id="KW-1185">Reference proteome</keyword>
<evidence type="ECO:0008006" key="4">
    <source>
        <dbReference type="Google" id="ProtNLM"/>
    </source>
</evidence>
<comment type="caution">
    <text evidence="2">The sequence shown here is derived from an EMBL/GenBank/DDBJ whole genome shotgun (WGS) entry which is preliminary data.</text>
</comment>
<sequence>MDNVVQHQWWQQQQGEQDQNGEWDIEALERQPQNWNEAQRMLFEARAARMAATREQIEAQGIRPNVNQIVEHMRSYQSFTPFNKPGSNKRQCLDSSGARKVFDEEEIEDVENPTYHDPFVFEVEFEAEWTQELAKAGLSDANPSLLAEFRKIAHERFMAIEKAHFAFKAMKKEKVVQPRIDLIASISSCPELVIEFCKFLRPADIINLYSVHRSFHFTLNQNMRPSIYAWVRRMAPNAGRLFSSPVYHHWFIPDPVGRPVTKVDKEMSALKPGQANNQRPTVLNTVEGEIRRIPGLYWLRAVVNREIRVRDIIATLARHGHRLPPQAQSTVLKIWLIMDAATTELRTSIMNDRAFFTDVDMYIAQMFFIKLVLLFNDPVFGPQSMTLMKLFMGQKGLAPLWAFLRRKKYTTHEEVMELKIRYDVGPSPQQIYLADPVWGVPIHAMGLRQYEGWEFGGPELLMRPEELVVLEATRRELPLNRAILKMLIYGHIDLKTGNNQVPSLDEMYMSDDDLPPAEQNWTPLKHELINGGCGNVPFEHKNWKPKHARKARWKTLTDIERSEILEEEAEEQDKVRRLDSAFRVYEVARQRVDIIYNATGMGQKAGKWRTKLPYKKTNGWKDE</sequence>
<dbReference type="EMBL" id="MU864373">
    <property type="protein sequence ID" value="KAK4189661.1"/>
    <property type="molecule type" value="Genomic_DNA"/>
</dbReference>
<organism evidence="2 3">
    <name type="scientific">Podospora australis</name>
    <dbReference type="NCBI Taxonomy" id="1536484"/>
    <lineage>
        <taxon>Eukaryota</taxon>
        <taxon>Fungi</taxon>
        <taxon>Dikarya</taxon>
        <taxon>Ascomycota</taxon>
        <taxon>Pezizomycotina</taxon>
        <taxon>Sordariomycetes</taxon>
        <taxon>Sordariomycetidae</taxon>
        <taxon>Sordariales</taxon>
        <taxon>Podosporaceae</taxon>
        <taxon>Podospora</taxon>
    </lineage>
</organism>
<accession>A0AAN6WY15</accession>
<feature type="non-terminal residue" evidence="2">
    <location>
        <position position="623"/>
    </location>
</feature>
<feature type="compositionally biased region" description="Low complexity" evidence="1">
    <location>
        <begin position="1"/>
        <end position="18"/>
    </location>
</feature>
<evidence type="ECO:0000313" key="3">
    <source>
        <dbReference type="Proteomes" id="UP001302126"/>
    </source>
</evidence>
<name>A0AAN6WY15_9PEZI</name>
<reference evidence="2" key="1">
    <citation type="journal article" date="2023" name="Mol. Phylogenet. Evol.">
        <title>Genome-scale phylogeny and comparative genomics of the fungal order Sordariales.</title>
        <authorList>
            <person name="Hensen N."/>
            <person name="Bonometti L."/>
            <person name="Westerberg I."/>
            <person name="Brannstrom I.O."/>
            <person name="Guillou S."/>
            <person name="Cros-Aarteil S."/>
            <person name="Calhoun S."/>
            <person name="Haridas S."/>
            <person name="Kuo A."/>
            <person name="Mondo S."/>
            <person name="Pangilinan J."/>
            <person name="Riley R."/>
            <person name="LaButti K."/>
            <person name="Andreopoulos B."/>
            <person name="Lipzen A."/>
            <person name="Chen C."/>
            <person name="Yan M."/>
            <person name="Daum C."/>
            <person name="Ng V."/>
            <person name="Clum A."/>
            <person name="Steindorff A."/>
            <person name="Ohm R.A."/>
            <person name="Martin F."/>
            <person name="Silar P."/>
            <person name="Natvig D.O."/>
            <person name="Lalanne C."/>
            <person name="Gautier V."/>
            <person name="Ament-Velasquez S.L."/>
            <person name="Kruys A."/>
            <person name="Hutchinson M.I."/>
            <person name="Powell A.J."/>
            <person name="Barry K."/>
            <person name="Miller A.N."/>
            <person name="Grigoriev I.V."/>
            <person name="Debuchy R."/>
            <person name="Gladieux P."/>
            <person name="Hiltunen Thoren M."/>
            <person name="Johannesson H."/>
        </authorList>
    </citation>
    <scope>NUCLEOTIDE SEQUENCE</scope>
    <source>
        <strain evidence="2">PSN309</strain>
    </source>
</reference>
<evidence type="ECO:0000256" key="1">
    <source>
        <dbReference type="SAM" id="MobiDB-lite"/>
    </source>
</evidence>